<accession>M7NM10</accession>
<dbReference type="OrthoDB" id="283514at2"/>
<dbReference type="Pfam" id="PF08892">
    <property type="entry name" value="YqcI_YcgG"/>
    <property type="match status" value="1"/>
</dbReference>
<evidence type="ECO:0000313" key="2">
    <source>
        <dbReference type="Proteomes" id="UP000011910"/>
    </source>
</evidence>
<evidence type="ECO:0008006" key="3">
    <source>
        <dbReference type="Google" id="ProtNLM"/>
    </source>
</evidence>
<organism evidence="1 2">
    <name type="scientific">Cesiribacter andamanensis AMV16</name>
    <dbReference type="NCBI Taxonomy" id="1279009"/>
    <lineage>
        <taxon>Bacteria</taxon>
        <taxon>Pseudomonadati</taxon>
        <taxon>Bacteroidota</taxon>
        <taxon>Cytophagia</taxon>
        <taxon>Cytophagales</taxon>
        <taxon>Cesiribacteraceae</taxon>
        <taxon>Cesiribacter</taxon>
    </lineage>
</organism>
<gene>
    <name evidence="1" type="ORF">ADICEAN_02070</name>
</gene>
<sequence length="254" mass="28407">MLSRKNPYTSPEARRHSNYHLLQAGPEGAEEAAAHPLQAQSKEVGKLLHEFILGNDHPCIIARSTLRLGSCRYGLYPTLGSPQASAGLARDLVHFLQERQQLEQPFASFMAVFQGPFDLSEKAFELALWEQLSQLAALSAPYYTPEPGTSPKPEDANFSFSFGGKAFYIVGMHANSSRKARQFAYPMLVFNLHEQFEAMRATGKYDKVKAVVRQNDLNLQGSINPMLQDFGNSSEARQYSGREVSKNWKCPYAQ</sequence>
<name>M7NM10_9BACT</name>
<dbReference type="EMBL" id="AODQ01000045">
    <property type="protein sequence ID" value="EMR02795.1"/>
    <property type="molecule type" value="Genomic_DNA"/>
</dbReference>
<keyword evidence="2" id="KW-1185">Reference proteome</keyword>
<dbReference type="PATRIC" id="fig|1279009.4.peg.2099"/>
<dbReference type="PANTHER" id="PTHR40045">
    <property type="entry name" value="YCGG FAMILY PROTEIN"/>
    <property type="match status" value="1"/>
</dbReference>
<reference evidence="1 2" key="1">
    <citation type="journal article" date="2013" name="Genome Announc.">
        <title>Draft Genome Sequence of Cesiribacter andamanensis Strain AMV16T, Isolated from a Soil Sample from a Mud Volcano in the Andaman Islands, India.</title>
        <authorList>
            <person name="Shivaji S."/>
            <person name="Ara S."/>
            <person name="Begum Z."/>
            <person name="Srinivas T.N."/>
            <person name="Singh A."/>
            <person name="Kumar Pinnaka A."/>
        </authorList>
    </citation>
    <scope>NUCLEOTIDE SEQUENCE [LARGE SCALE GENOMIC DNA]</scope>
    <source>
        <strain evidence="1 2">AMV16</strain>
    </source>
</reference>
<dbReference type="NCBIfam" id="NF041366">
    <property type="entry name" value="GntA_guanitoxin"/>
    <property type="match status" value="1"/>
</dbReference>
<comment type="caution">
    <text evidence="1">The sequence shown here is derived from an EMBL/GenBank/DDBJ whole genome shotgun (WGS) entry which is preliminary data.</text>
</comment>
<dbReference type="PANTHER" id="PTHR40045:SF1">
    <property type="entry name" value="YQCI_YCGG FAMILY PROTEIN"/>
    <property type="match status" value="1"/>
</dbReference>
<proteinExistence type="predicted"/>
<protein>
    <recommendedName>
        <fullName evidence="3">YqcI/YcgG family protein</fullName>
    </recommendedName>
</protein>
<dbReference type="InterPro" id="IPR014988">
    <property type="entry name" value="Uncharacterised_YqcI/YcgG"/>
</dbReference>
<dbReference type="STRING" id="1279009.ADICEAN_02070"/>
<dbReference type="Proteomes" id="UP000011910">
    <property type="component" value="Unassembled WGS sequence"/>
</dbReference>
<dbReference type="AlphaFoldDB" id="M7NM10"/>
<evidence type="ECO:0000313" key="1">
    <source>
        <dbReference type="EMBL" id="EMR02795.1"/>
    </source>
</evidence>
<dbReference type="eggNOG" id="COG3403">
    <property type="taxonomic scope" value="Bacteria"/>
</dbReference>
<dbReference type="RefSeq" id="WP_009195463.1">
    <property type="nucleotide sequence ID" value="NZ_AODQ01000045.1"/>
</dbReference>